<reference evidence="2" key="1">
    <citation type="submission" date="2023-06" db="EMBL/GenBank/DDBJ databases">
        <title>MT1 and MT2 Draft Genomes of Novel Species.</title>
        <authorList>
            <person name="Venkateswaran K."/>
        </authorList>
    </citation>
    <scope>NUCLEOTIDE SEQUENCE</scope>
    <source>
        <strain evidence="2">F6_8S_P_1B</strain>
    </source>
</reference>
<accession>A0ABT8K9H2</accession>
<comment type="caution">
    <text evidence="2">The sequence shown here is derived from an EMBL/GenBank/DDBJ whole genome shotgun (WGS) entry which is preliminary data.</text>
</comment>
<dbReference type="EMBL" id="JAROCF010000001">
    <property type="protein sequence ID" value="MDN4614109.1"/>
    <property type="molecule type" value="Genomic_DNA"/>
</dbReference>
<keyword evidence="3" id="KW-1185">Reference proteome</keyword>
<sequence length="140" mass="15144">MIDSAYRLHSAVTDPGPYAGLLQSLPVDVEELVPLIGNVLVHHSRAEGFVAGAGRADDGTELRPIRHVLAAIAALEDGPWSRTRPAGRRLVVDCRTFAVLLAAVLREHGIPARVRFGFAGYLEPSHWQSHVVCEHAQDGV</sequence>
<dbReference type="InterPro" id="IPR002931">
    <property type="entry name" value="Transglutaminase-like"/>
</dbReference>
<dbReference type="InterPro" id="IPR038765">
    <property type="entry name" value="Papain-like_cys_pep_sf"/>
</dbReference>
<gene>
    <name evidence="2" type="ORF">P5G50_06545</name>
</gene>
<dbReference type="SUPFAM" id="SSF54001">
    <property type="entry name" value="Cysteine proteinases"/>
    <property type="match status" value="1"/>
</dbReference>
<dbReference type="Proteomes" id="UP001174208">
    <property type="component" value="Unassembled WGS sequence"/>
</dbReference>
<dbReference type="RefSeq" id="WP_301210563.1">
    <property type="nucleotide sequence ID" value="NZ_JAROCF010000001.1"/>
</dbReference>
<evidence type="ECO:0000313" key="3">
    <source>
        <dbReference type="Proteomes" id="UP001174208"/>
    </source>
</evidence>
<feature type="domain" description="Transglutaminase-like" evidence="1">
    <location>
        <begin position="93"/>
        <end position="134"/>
    </location>
</feature>
<dbReference type="Gene3D" id="3.10.620.30">
    <property type="match status" value="1"/>
</dbReference>
<organism evidence="2 3">
    <name type="scientific">Leifsonia williamsii</name>
    <dbReference type="NCBI Taxonomy" id="3035919"/>
    <lineage>
        <taxon>Bacteria</taxon>
        <taxon>Bacillati</taxon>
        <taxon>Actinomycetota</taxon>
        <taxon>Actinomycetes</taxon>
        <taxon>Micrococcales</taxon>
        <taxon>Microbacteriaceae</taxon>
        <taxon>Leifsonia</taxon>
    </lineage>
</organism>
<name>A0ABT8K9H2_9MICO</name>
<protein>
    <submittedName>
        <fullName evidence="2">Transglutaminase-like domain-containing protein</fullName>
    </submittedName>
</protein>
<dbReference type="Pfam" id="PF01841">
    <property type="entry name" value="Transglut_core"/>
    <property type="match status" value="1"/>
</dbReference>
<evidence type="ECO:0000259" key="1">
    <source>
        <dbReference type="Pfam" id="PF01841"/>
    </source>
</evidence>
<proteinExistence type="predicted"/>
<evidence type="ECO:0000313" key="2">
    <source>
        <dbReference type="EMBL" id="MDN4614109.1"/>
    </source>
</evidence>